<keyword evidence="4" id="KW-0233">DNA recombination</keyword>
<sequence length="352" mass="39565">MNALTVGLIVLAVALVGANLFFAFQLLKRKDAPKDESGLRLLLDHVNELSRTFDRKIGETGKVMNDAIRAQFGESAKLIKDVTEGLTKLDETNKQVVSFADQLQSLQDVLKNPKQRGILGEYYLETLLKNILPPGSYQMQYGFSDGMIVDAAVFVREKIIPVDSKFSLENYNRLSEEKNPQEKERIEKALVNDLKTRIQETAQYVRPQEGTLDFAFMFIPHEAIYYDLLVNRVGLLKGENENLIERAARKYKVIIVSPTSFLAYLQTVLHGLKALQIEETAKDIIKNVDQLRKHLGSYEEYYGKVGNALGVAVSHYNNAGKEFKKIDKDILKITGEGAGIEPLVLDKPDDGV</sequence>
<reference evidence="5 6" key="1">
    <citation type="journal article" date="2016" name="Nat. Commun.">
        <title>Thousands of microbial genomes shed light on interconnected biogeochemical processes in an aquifer system.</title>
        <authorList>
            <person name="Anantharaman K."/>
            <person name="Brown C.T."/>
            <person name="Hug L.A."/>
            <person name="Sharon I."/>
            <person name="Castelle C.J."/>
            <person name="Probst A.J."/>
            <person name="Thomas B.C."/>
            <person name="Singh A."/>
            <person name="Wilkins M.J."/>
            <person name="Karaoz U."/>
            <person name="Brodie E.L."/>
            <person name="Williams K.H."/>
            <person name="Hubbard S.S."/>
            <person name="Banfield J.F."/>
        </authorList>
    </citation>
    <scope>NUCLEOTIDE SEQUENCE [LARGE SCALE GENOMIC DNA]</scope>
</reference>
<gene>
    <name evidence="5" type="ORF">A3G59_00565</name>
</gene>
<evidence type="ECO:0000313" key="5">
    <source>
        <dbReference type="EMBL" id="OHA44443.1"/>
    </source>
</evidence>
<dbReference type="STRING" id="1802335.A3G59_00565"/>
<dbReference type="GO" id="GO:0006310">
    <property type="term" value="P:DNA recombination"/>
    <property type="evidence" value="ECO:0007669"/>
    <property type="project" value="UniProtKB-KW"/>
</dbReference>
<evidence type="ECO:0000313" key="6">
    <source>
        <dbReference type="Proteomes" id="UP000176881"/>
    </source>
</evidence>
<proteinExistence type="inferred from homology"/>
<dbReference type="Pfam" id="PF02646">
    <property type="entry name" value="RmuC"/>
    <property type="match status" value="1"/>
</dbReference>
<dbReference type="PANTHER" id="PTHR30563">
    <property type="entry name" value="DNA RECOMBINATION PROTEIN RMUC"/>
    <property type="match status" value="1"/>
</dbReference>
<evidence type="ECO:0000256" key="4">
    <source>
        <dbReference type="ARBA" id="ARBA00023172"/>
    </source>
</evidence>
<comment type="similarity">
    <text evidence="2">Belongs to the RmuC family.</text>
</comment>
<dbReference type="PANTHER" id="PTHR30563:SF0">
    <property type="entry name" value="DNA RECOMBINATION PROTEIN RMUC"/>
    <property type="match status" value="1"/>
</dbReference>
<keyword evidence="3" id="KW-0175">Coiled coil</keyword>
<evidence type="ECO:0000256" key="3">
    <source>
        <dbReference type="ARBA" id="ARBA00023054"/>
    </source>
</evidence>
<protein>
    <recommendedName>
        <fullName evidence="7">DNA recombination protein RmuC</fullName>
    </recommendedName>
</protein>
<evidence type="ECO:0008006" key="7">
    <source>
        <dbReference type="Google" id="ProtNLM"/>
    </source>
</evidence>
<dbReference type="AlphaFoldDB" id="A0A1G2P843"/>
<dbReference type="InterPro" id="IPR003798">
    <property type="entry name" value="DNA_recombination_RmuC"/>
</dbReference>
<comment type="function">
    <text evidence="1">Involved in DNA recombination.</text>
</comment>
<evidence type="ECO:0000256" key="1">
    <source>
        <dbReference type="ARBA" id="ARBA00003416"/>
    </source>
</evidence>
<evidence type="ECO:0000256" key="2">
    <source>
        <dbReference type="ARBA" id="ARBA00009840"/>
    </source>
</evidence>
<organism evidence="5 6">
    <name type="scientific">Candidatus Taylorbacteria bacterium RIFCSPLOWO2_12_FULL_47_20</name>
    <dbReference type="NCBI Taxonomy" id="1802335"/>
    <lineage>
        <taxon>Bacteria</taxon>
        <taxon>Candidatus Tayloriibacteriota</taxon>
    </lineage>
</organism>
<dbReference type="EMBL" id="MHSN01000026">
    <property type="protein sequence ID" value="OHA44443.1"/>
    <property type="molecule type" value="Genomic_DNA"/>
</dbReference>
<comment type="caution">
    <text evidence="5">The sequence shown here is derived from an EMBL/GenBank/DDBJ whole genome shotgun (WGS) entry which is preliminary data.</text>
</comment>
<name>A0A1G2P843_9BACT</name>
<accession>A0A1G2P843</accession>
<dbReference type="Proteomes" id="UP000176881">
    <property type="component" value="Unassembled WGS sequence"/>
</dbReference>